<organism evidence="1 2">
    <name type="scientific">Naganishia friedmannii</name>
    <dbReference type="NCBI Taxonomy" id="89922"/>
    <lineage>
        <taxon>Eukaryota</taxon>
        <taxon>Fungi</taxon>
        <taxon>Dikarya</taxon>
        <taxon>Basidiomycota</taxon>
        <taxon>Agaricomycotina</taxon>
        <taxon>Tremellomycetes</taxon>
        <taxon>Filobasidiales</taxon>
        <taxon>Filobasidiaceae</taxon>
        <taxon>Naganishia</taxon>
    </lineage>
</organism>
<dbReference type="Proteomes" id="UP001227268">
    <property type="component" value="Unassembled WGS sequence"/>
</dbReference>
<keyword evidence="2" id="KW-1185">Reference proteome</keyword>
<dbReference type="EMBL" id="JASBWT010000041">
    <property type="protein sequence ID" value="KAJ9092202.1"/>
    <property type="molecule type" value="Genomic_DNA"/>
</dbReference>
<comment type="caution">
    <text evidence="1">The sequence shown here is derived from an EMBL/GenBank/DDBJ whole genome shotgun (WGS) entry which is preliminary data.</text>
</comment>
<accession>A0ACC2UZM1</accession>
<gene>
    <name evidence="1" type="ORF">QFC21_006948</name>
</gene>
<proteinExistence type="predicted"/>
<name>A0ACC2UZM1_9TREE</name>
<reference evidence="1" key="1">
    <citation type="submission" date="2023-04" db="EMBL/GenBank/DDBJ databases">
        <title>Draft Genome sequencing of Naganishia species isolated from polar environments using Oxford Nanopore Technology.</title>
        <authorList>
            <person name="Leo P."/>
            <person name="Venkateswaran K."/>
        </authorList>
    </citation>
    <scope>NUCLEOTIDE SEQUENCE</scope>
    <source>
        <strain evidence="1">MNA-CCFEE 5423</strain>
    </source>
</reference>
<evidence type="ECO:0000313" key="1">
    <source>
        <dbReference type="EMBL" id="KAJ9092202.1"/>
    </source>
</evidence>
<evidence type="ECO:0000313" key="2">
    <source>
        <dbReference type="Proteomes" id="UP001227268"/>
    </source>
</evidence>
<protein>
    <submittedName>
        <fullName evidence="1">Uncharacterized protein</fullName>
    </submittedName>
</protein>
<sequence>MHWYKDCPQKSSKSNNADPSHGSPNCISVINSKWPHYTPNKSDNRLVKASSDQATANSAVVEHCLPGQDFTGYEDLFSSICNNSLIVHSQAQIAPDLGPDTGKFEAKVALITDYDHHGYASSLLMTCPSEFSDKKDNNPYSTLDTLWAYDADEFALIVSRSDGDVEDMKDSICNDFRQVNEISEADHIPVPGFPPWL</sequence>